<dbReference type="InterPro" id="IPR002559">
    <property type="entry name" value="Transposase_11"/>
</dbReference>
<sequence length="581" mass="65876">MVVMYIEKVPNRNSPPAVLLRESYREGDQVKKRTLANLSKLPDDIIDNLKLALKGATLSMNEGIPNHFEVIRSLPHGHVMAILETIKKLGLDKIISEKASRIRNLVVAMIVARIINPKSKLATARGFNSETCSQSLGQLLDLEKADEDELYNALDWLLEKQEKIEKHLAIKHLESGTLVLYDVTSTYLEGNGCELGKYGDNRDKKKGKTQIVFGLLCSAKGCPIAVEVFEGNTSDGATLSGQIEKVRKGWGIENVVWVSDRGILTNSKIKELVKPIEGLDYITGLTKPQIRKLAEVEVIQLGLFDQVNLVEFESEDYPDERLIACRNPFIAQKNQLQREALLEAVEKELDLIVQATQREKRALKGQDKIALRVGKILNQFKVNRYYNLEITEEGFSYQRKLELIAQETTLDGVYVLRTSLESTLMDAATTVKAYKSLSQVEEAFRCYKSIDLKVRPIYHYQGDRVKAHIFLCMLAYYVEWHLKQCLAPLLFEDEEIDDGSLNVIKASRSESVQSKERKKRNQENFPVHSFRTLLEDLGTICLHTVECTIREGSYRFSKITRPTQLQQKALDLLGVSLICTQ</sequence>
<gene>
    <name evidence="2" type="ORF">BH695_4758</name>
</gene>
<dbReference type="SUPFAM" id="SSF53098">
    <property type="entry name" value="Ribonuclease H-like"/>
    <property type="match status" value="1"/>
</dbReference>
<dbReference type="PANTHER" id="PTHR34614:SF2">
    <property type="entry name" value="TRANSPOSASE IS4-LIKE DOMAIN-CONTAINING PROTEIN"/>
    <property type="match status" value="1"/>
</dbReference>
<dbReference type="InterPro" id="IPR047654">
    <property type="entry name" value="IS1634_transpos"/>
</dbReference>
<dbReference type="GO" id="GO:0004803">
    <property type="term" value="F:transposase activity"/>
    <property type="evidence" value="ECO:0007669"/>
    <property type="project" value="InterPro"/>
</dbReference>
<dbReference type="NCBIfam" id="NF033559">
    <property type="entry name" value="transpos_IS1634"/>
    <property type="match status" value="1"/>
</dbReference>
<reference evidence="2 3" key="1">
    <citation type="journal article" date="2018" name="Harmful Algae">
        <title>The highly heterogeneous methylated genomes and diverse restriction-modification systems of bloom-forming Microcystis.</title>
        <authorList>
            <person name="Zhao L."/>
            <person name="Song Y."/>
            <person name="Li L."/>
            <person name="Gan N."/>
            <person name="Brand J.J."/>
            <person name="Song L."/>
        </authorList>
    </citation>
    <scope>NUCLEOTIDE SEQUENCE [LARGE SCALE GENOMIC DNA]</scope>
    <source>
        <strain evidence="2 3">PCC 7806SL</strain>
    </source>
</reference>
<organism evidence="2 3">
    <name type="scientific">Microcystis aeruginosa PCC 7806SL</name>
    <dbReference type="NCBI Taxonomy" id="1903187"/>
    <lineage>
        <taxon>Bacteria</taxon>
        <taxon>Bacillati</taxon>
        <taxon>Cyanobacteriota</taxon>
        <taxon>Cyanophyceae</taxon>
        <taxon>Oscillatoriophycideae</taxon>
        <taxon>Chroococcales</taxon>
        <taxon>Microcystaceae</taxon>
        <taxon>Microcystis</taxon>
    </lineage>
</organism>
<dbReference type="Pfam" id="PF01609">
    <property type="entry name" value="DDE_Tnp_1"/>
    <property type="match status" value="1"/>
</dbReference>
<keyword evidence="3" id="KW-1185">Reference proteome</keyword>
<dbReference type="AlphaFoldDB" id="A0AB33BVN0"/>
<dbReference type="PANTHER" id="PTHR34614">
    <property type="match status" value="1"/>
</dbReference>
<dbReference type="Proteomes" id="UP000192439">
    <property type="component" value="Chromosome"/>
</dbReference>
<evidence type="ECO:0000313" key="3">
    <source>
        <dbReference type="Proteomes" id="UP000192439"/>
    </source>
</evidence>
<dbReference type="GO" id="GO:0006313">
    <property type="term" value="P:DNA transposition"/>
    <property type="evidence" value="ECO:0007669"/>
    <property type="project" value="InterPro"/>
</dbReference>
<name>A0AB33BVN0_MICA7</name>
<proteinExistence type="predicted"/>
<accession>A0AB33BVN0</accession>
<protein>
    <recommendedName>
        <fullName evidence="1">Transposase IS4-like domain-containing protein</fullName>
    </recommendedName>
</protein>
<dbReference type="EMBL" id="CP020771">
    <property type="protein sequence ID" value="ARI84037.1"/>
    <property type="molecule type" value="Genomic_DNA"/>
</dbReference>
<feature type="domain" description="Transposase IS4-like" evidence="1">
    <location>
        <begin position="178"/>
        <end position="476"/>
    </location>
</feature>
<dbReference type="InterPro" id="IPR012337">
    <property type="entry name" value="RNaseH-like_sf"/>
</dbReference>
<evidence type="ECO:0000313" key="2">
    <source>
        <dbReference type="EMBL" id="ARI84037.1"/>
    </source>
</evidence>
<dbReference type="GO" id="GO:0003677">
    <property type="term" value="F:DNA binding"/>
    <property type="evidence" value="ECO:0007669"/>
    <property type="project" value="InterPro"/>
</dbReference>
<evidence type="ECO:0000259" key="1">
    <source>
        <dbReference type="Pfam" id="PF01609"/>
    </source>
</evidence>